<keyword evidence="2" id="KW-1185">Reference proteome</keyword>
<dbReference type="EMBL" id="LOKQ01000303">
    <property type="protein sequence ID" value="OOX08711.1"/>
    <property type="molecule type" value="Genomic_DNA"/>
</dbReference>
<accession>A0ABX3M5M4</accession>
<dbReference type="RefSeq" id="WP_078562369.1">
    <property type="nucleotide sequence ID" value="NZ_LOKQ01000303.1"/>
</dbReference>
<comment type="caution">
    <text evidence="1">The sequence shown here is derived from an EMBL/GenBank/DDBJ whole genome shotgun (WGS) entry which is preliminary data.</text>
</comment>
<reference evidence="1 2" key="1">
    <citation type="submission" date="2015-12" db="EMBL/GenBank/DDBJ databases">
        <authorList>
            <person name="Bansal K."/>
            <person name="Midha S."/>
            <person name="Patil P.B."/>
        </authorList>
    </citation>
    <scope>NUCLEOTIDE SEQUENCE [LARGE SCALE GENOMIC DNA]</scope>
    <source>
        <strain evidence="1 2">LMG558</strain>
    </source>
</reference>
<protein>
    <submittedName>
        <fullName evidence="1">Uncharacterized protein</fullName>
    </submittedName>
</protein>
<sequence length="97" mass="10726">MERVALDTATKAYLNELAADIAAQGDPNGDLFAEMEAAHRRRQAFASEMAQGRSDRAVRACRILGVQIYGDALVSGEIERMAESDAHGFRERIWEEA</sequence>
<gene>
    <name evidence="1" type="ORF">Xcaj_18615</name>
</gene>
<evidence type="ECO:0000313" key="2">
    <source>
        <dbReference type="Proteomes" id="UP000191089"/>
    </source>
</evidence>
<proteinExistence type="predicted"/>
<dbReference type="Proteomes" id="UP000191089">
    <property type="component" value="Unassembled WGS sequence"/>
</dbReference>
<evidence type="ECO:0000313" key="1">
    <source>
        <dbReference type="EMBL" id="OOX08711.1"/>
    </source>
</evidence>
<organism evidence="1 2">
    <name type="scientific">Xanthomonas axonopodis pv. cajani</name>
    <dbReference type="NCBI Taxonomy" id="487827"/>
    <lineage>
        <taxon>Bacteria</taxon>
        <taxon>Pseudomonadati</taxon>
        <taxon>Pseudomonadota</taxon>
        <taxon>Gammaproteobacteria</taxon>
        <taxon>Lysobacterales</taxon>
        <taxon>Lysobacteraceae</taxon>
        <taxon>Xanthomonas</taxon>
    </lineage>
</organism>
<name>A0ABX3M5M4_9XANT</name>